<dbReference type="InterPro" id="IPR013216">
    <property type="entry name" value="Methyltransf_11"/>
</dbReference>
<keyword evidence="3" id="KW-1185">Reference proteome</keyword>
<evidence type="ECO:0000313" key="2">
    <source>
        <dbReference type="EMBL" id="MBU2875087.1"/>
    </source>
</evidence>
<keyword evidence="2" id="KW-0489">Methyltransferase</keyword>
<dbReference type="PANTHER" id="PTHR45036:SF1">
    <property type="entry name" value="METHYLTRANSFERASE LIKE 7A"/>
    <property type="match status" value="1"/>
</dbReference>
<organism evidence="2 3">
    <name type="scientific">Marinobacter salexigens</name>
    <dbReference type="NCBI Taxonomy" id="1925763"/>
    <lineage>
        <taxon>Bacteria</taxon>
        <taxon>Pseudomonadati</taxon>
        <taxon>Pseudomonadota</taxon>
        <taxon>Gammaproteobacteria</taxon>
        <taxon>Pseudomonadales</taxon>
        <taxon>Marinobacteraceae</taxon>
        <taxon>Marinobacter</taxon>
    </lineage>
</organism>
<proteinExistence type="predicted"/>
<dbReference type="EMBL" id="JAHKPV010000021">
    <property type="protein sequence ID" value="MBU2875087.1"/>
    <property type="molecule type" value="Genomic_DNA"/>
</dbReference>
<comment type="caution">
    <text evidence="2">The sequence shown here is derived from an EMBL/GenBank/DDBJ whole genome shotgun (WGS) entry which is preliminary data.</text>
</comment>
<sequence>MSFYEERILPHVINKACSLGQVMKLRSQLVPRATGRVLEVGMGSGINLEFYNPDQIDMVYGLEPSEGMRRKALPNINRSPVHVEWLGLPGEQIPLQDNSVDTVLLTFTLCTIPDWHAALLQMKRVLKPGGELLFLEHGESPHENTRKWQHRINPGWKKLAGGCNLNRHIADLIRHVGFELEELENLYMPNAPKIAGYIYKGVARKPETERNP</sequence>
<evidence type="ECO:0000313" key="3">
    <source>
        <dbReference type="Proteomes" id="UP000753376"/>
    </source>
</evidence>
<protein>
    <submittedName>
        <fullName evidence="2">Class I SAM-dependent methyltransferase</fullName>
    </submittedName>
</protein>
<dbReference type="InterPro" id="IPR052356">
    <property type="entry name" value="Thiol_S-MT"/>
</dbReference>
<gene>
    <name evidence="2" type="ORF">KO508_13855</name>
</gene>
<dbReference type="RefSeq" id="WP_216008911.1">
    <property type="nucleotide sequence ID" value="NZ_JAHKPV010000021.1"/>
</dbReference>
<evidence type="ECO:0000259" key="1">
    <source>
        <dbReference type="Pfam" id="PF08241"/>
    </source>
</evidence>
<reference evidence="2 3" key="1">
    <citation type="submission" date="2021-05" db="EMBL/GenBank/DDBJ databases">
        <title>Draft genomes of bacteria isolated from model marine particles.</title>
        <authorList>
            <person name="Datta M.S."/>
            <person name="Schwartzman J.A."/>
            <person name="Enke T.N."/>
            <person name="Saavedra J."/>
            <person name="Cermak N."/>
            <person name="Cordero O.X."/>
        </authorList>
    </citation>
    <scope>NUCLEOTIDE SEQUENCE [LARGE SCALE GENOMIC DNA]</scope>
    <source>
        <strain evidence="2 3">D2M19</strain>
    </source>
</reference>
<name>A0ABS6AAU5_9GAMM</name>
<dbReference type="Proteomes" id="UP000753376">
    <property type="component" value="Unassembled WGS sequence"/>
</dbReference>
<keyword evidence="2" id="KW-0808">Transferase</keyword>
<dbReference type="GO" id="GO:0008168">
    <property type="term" value="F:methyltransferase activity"/>
    <property type="evidence" value="ECO:0007669"/>
    <property type="project" value="UniProtKB-KW"/>
</dbReference>
<feature type="domain" description="Methyltransferase type 11" evidence="1">
    <location>
        <begin position="38"/>
        <end position="134"/>
    </location>
</feature>
<dbReference type="PANTHER" id="PTHR45036">
    <property type="entry name" value="METHYLTRANSFERASE LIKE 7B"/>
    <property type="match status" value="1"/>
</dbReference>
<accession>A0ABS6AAU5</accession>
<dbReference type="CDD" id="cd02440">
    <property type="entry name" value="AdoMet_MTases"/>
    <property type="match status" value="1"/>
</dbReference>
<dbReference type="Pfam" id="PF08241">
    <property type="entry name" value="Methyltransf_11"/>
    <property type="match status" value="1"/>
</dbReference>
<dbReference type="GO" id="GO:0032259">
    <property type="term" value="P:methylation"/>
    <property type="evidence" value="ECO:0007669"/>
    <property type="project" value="UniProtKB-KW"/>
</dbReference>